<dbReference type="NCBIfam" id="TIGR04183">
    <property type="entry name" value="Por_Secre_tail"/>
    <property type="match status" value="1"/>
</dbReference>
<name>A0ABQ2A5K5_9BACT</name>
<protein>
    <recommendedName>
        <fullName evidence="6">DUF3494 domain-containing protein</fullName>
    </recommendedName>
</protein>
<sequence>MRATLLLTLLLAVSGLSFGQAPALGTASTYGAFTASGAFNNTGATAITGNIGTNLGAVTGFPPGTHTGIPSVQDSASSQAAKDVNAAYSAMSLNTTGTTLGAALGGGQTLTPGVYLLSTAATLSGDLNLDGLGDANAGFIIRINGALSAAAATHVRLLNSASWSKVYWQINGRVDIGENSAFKGTLLVNADINMMLNATLQGRALTRGGIITLNTNNISTAAADVPLPVKLISFTAERQGETALLRWTTATEQNNAYFALESSADGQHFGTIGRVSGTSNSTQARTYQWTDTRLAEYSAGQVYYRLRQVDTDSSTHYSPLRMVALAPLAGLQMQAFPSPSQLPANLLIQAGQAGPATLRLTDALGHLVAARQLPLNTGSNSVPLNEGPRLAPGLYLVHLQQGARRQTLRFVQE</sequence>
<comment type="similarity">
    <text evidence="1">Belongs to the ice-binding protein family.</text>
</comment>
<dbReference type="InterPro" id="IPR021884">
    <property type="entry name" value="Ice-bd_prot"/>
</dbReference>
<evidence type="ECO:0000313" key="4">
    <source>
        <dbReference type="EMBL" id="GGH86498.1"/>
    </source>
</evidence>
<gene>
    <name evidence="4" type="ORF">GCM10011495_23210</name>
</gene>
<feature type="signal peptide" evidence="3">
    <location>
        <begin position="1"/>
        <end position="23"/>
    </location>
</feature>
<proteinExistence type="inferred from homology"/>
<keyword evidence="2 3" id="KW-0732">Signal</keyword>
<dbReference type="InterPro" id="IPR026444">
    <property type="entry name" value="Secre_tail"/>
</dbReference>
<dbReference type="EMBL" id="BMGY01000020">
    <property type="protein sequence ID" value="GGH86498.1"/>
    <property type="molecule type" value="Genomic_DNA"/>
</dbReference>
<keyword evidence="5" id="KW-1185">Reference proteome</keyword>
<evidence type="ECO:0000256" key="2">
    <source>
        <dbReference type="ARBA" id="ARBA00022729"/>
    </source>
</evidence>
<accession>A0ABQ2A5K5</accession>
<dbReference type="Pfam" id="PF11999">
    <property type="entry name" value="Ice_binding"/>
    <property type="match status" value="1"/>
</dbReference>
<organism evidence="4 5">
    <name type="scientific">Hymenobacter frigidus</name>
    <dbReference type="NCBI Taxonomy" id="1524095"/>
    <lineage>
        <taxon>Bacteria</taxon>
        <taxon>Pseudomonadati</taxon>
        <taxon>Bacteroidota</taxon>
        <taxon>Cytophagia</taxon>
        <taxon>Cytophagales</taxon>
        <taxon>Hymenobacteraceae</taxon>
        <taxon>Hymenobacter</taxon>
    </lineage>
</organism>
<feature type="chain" id="PRO_5046772190" description="DUF3494 domain-containing protein" evidence="3">
    <location>
        <begin position="24"/>
        <end position="413"/>
    </location>
</feature>
<dbReference type="RefSeq" id="WP_188562238.1">
    <property type="nucleotide sequence ID" value="NZ_BMGY01000020.1"/>
</dbReference>
<evidence type="ECO:0000256" key="1">
    <source>
        <dbReference type="ARBA" id="ARBA00005445"/>
    </source>
</evidence>
<evidence type="ECO:0000256" key="3">
    <source>
        <dbReference type="SAM" id="SignalP"/>
    </source>
</evidence>
<evidence type="ECO:0000313" key="5">
    <source>
        <dbReference type="Proteomes" id="UP000637774"/>
    </source>
</evidence>
<evidence type="ECO:0008006" key="6">
    <source>
        <dbReference type="Google" id="ProtNLM"/>
    </source>
</evidence>
<comment type="caution">
    <text evidence="4">The sequence shown here is derived from an EMBL/GenBank/DDBJ whole genome shotgun (WGS) entry which is preliminary data.</text>
</comment>
<reference evidence="5" key="1">
    <citation type="journal article" date="2019" name="Int. J. Syst. Evol. Microbiol.">
        <title>The Global Catalogue of Microorganisms (GCM) 10K type strain sequencing project: providing services to taxonomists for standard genome sequencing and annotation.</title>
        <authorList>
            <consortium name="The Broad Institute Genomics Platform"/>
            <consortium name="The Broad Institute Genome Sequencing Center for Infectious Disease"/>
            <person name="Wu L."/>
            <person name="Ma J."/>
        </authorList>
    </citation>
    <scope>NUCLEOTIDE SEQUENCE [LARGE SCALE GENOMIC DNA]</scope>
    <source>
        <strain evidence="5">CGMCC 1.14966</strain>
    </source>
</reference>
<dbReference type="Proteomes" id="UP000637774">
    <property type="component" value="Unassembled WGS sequence"/>
</dbReference>